<protein>
    <submittedName>
        <fullName evidence="1">Uncharacterized protein</fullName>
    </submittedName>
</protein>
<dbReference type="EMBL" id="CAJZAG010000006">
    <property type="protein sequence ID" value="CAG9176086.1"/>
    <property type="molecule type" value="Genomic_DNA"/>
</dbReference>
<evidence type="ECO:0000313" key="2">
    <source>
        <dbReference type="Proteomes" id="UP000706525"/>
    </source>
</evidence>
<reference evidence="1 2" key="1">
    <citation type="submission" date="2021-08" db="EMBL/GenBank/DDBJ databases">
        <authorList>
            <person name="Peeters C."/>
        </authorList>
    </citation>
    <scope>NUCLEOTIDE SEQUENCE [LARGE SCALE GENOMIC DNA]</scope>
    <source>
        <strain evidence="1 2">LMG 32289</strain>
    </source>
</reference>
<dbReference type="Proteomes" id="UP000706525">
    <property type="component" value="Unassembled WGS sequence"/>
</dbReference>
<name>A0ABN7YUS4_9BURK</name>
<organism evidence="1 2">
    <name type="scientific">Cupriavidus pampae</name>
    <dbReference type="NCBI Taxonomy" id="659251"/>
    <lineage>
        <taxon>Bacteria</taxon>
        <taxon>Pseudomonadati</taxon>
        <taxon>Pseudomonadota</taxon>
        <taxon>Betaproteobacteria</taxon>
        <taxon>Burkholderiales</taxon>
        <taxon>Burkholderiaceae</taxon>
        <taxon>Cupriavidus</taxon>
    </lineage>
</organism>
<proteinExistence type="predicted"/>
<evidence type="ECO:0000313" key="1">
    <source>
        <dbReference type="EMBL" id="CAG9176086.1"/>
    </source>
</evidence>
<accession>A0ABN7YUS4</accession>
<gene>
    <name evidence="1" type="ORF">LMG32289_03506</name>
</gene>
<keyword evidence="2" id="KW-1185">Reference proteome</keyword>
<comment type="caution">
    <text evidence="1">The sequence shown here is derived from an EMBL/GenBank/DDBJ whole genome shotgun (WGS) entry which is preliminary data.</text>
</comment>
<sequence>MSPLFPIDDAAFPSTEGDSRWFIFFIGPVDIGTLDLEGISAFASYGMHNLVVVSTVVEDPVIGQLLASLPNTPWEAWDVVGTMVNDVAYSPVVMGTRAAERVGVAAKPAVPPQLKSASEEYRTLNAVTRAKCERYLPQFVAEIDAFDEAFQKALNSGRSHAVDKLAYLANVNAALSRFSSQTFAGTSPIRETECHFWTHSLLGIGTATQALTNIRRHHDAAFSASRLPEKVAGLANLPAGDKELTRREFIHPAWRQHLLEGVVLEGEPKNVDEYLKLIAYFSGRDGYKSTTFTLSAPLELITGCNTFAWTPLTLTHELSHTITSQLLAALLKDLFIRQAAGTMEFYARLVNPSENYTPQNALEQAQKTLLMAFVFLDREQMPSRELASIVEATDVMPLIQRYYDEVIELVTHLLDFQYFYGRDVALYMTSLWESWDVIPNIQSRIDDYLTRTLVAVLSANQHVAKPVDETYEIVLNHLKSMAARATGGQYISAAYERLRDDRDYFLKRTHTRVHIAKLVLAFFYDPGTAKNIAKEIPIAGGDYSSFRSDELDSQQIRNPLKFLAKFSTDQQSNTRKSLWILHKLAFAEAP</sequence>